<organism evidence="1 2">
    <name type="scientific">Melia azedarach</name>
    <name type="common">Chinaberry tree</name>
    <dbReference type="NCBI Taxonomy" id="155640"/>
    <lineage>
        <taxon>Eukaryota</taxon>
        <taxon>Viridiplantae</taxon>
        <taxon>Streptophyta</taxon>
        <taxon>Embryophyta</taxon>
        <taxon>Tracheophyta</taxon>
        <taxon>Spermatophyta</taxon>
        <taxon>Magnoliopsida</taxon>
        <taxon>eudicotyledons</taxon>
        <taxon>Gunneridae</taxon>
        <taxon>Pentapetalae</taxon>
        <taxon>rosids</taxon>
        <taxon>malvids</taxon>
        <taxon>Sapindales</taxon>
        <taxon>Meliaceae</taxon>
        <taxon>Melia</taxon>
    </lineage>
</organism>
<evidence type="ECO:0000313" key="1">
    <source>
        <dbReference type="EMBL" id="KAJ4703883.1"/>
    </source>
</evidence>
<reference evidence="1 2" key="1">
    <citation type="journal article" date="2023" name="Science">
        <title>Complex scaffold remodeling in plant triterpene biosynthesis.</title>
        <authorList>
            <person name="De La Pena R."/>
            <person name="Hodgson H."/>
            <person name="Liu J.C."/>
            <person name="Stephenson M.J."/>
            <person name="Martin A.C."/>
            <person name="Owen C."/>
            <person name="Harkess A."/>
            <person name="Leebens-Mack J."/>
            <person name="Jimenez L.E."/>
            <person name="Osbourn A."/>
            <person name="Sattely E.S."/>
        </authorList>
    </citation>
    <scope>NUCLEOTIDE SEQUENCE [LARGE SCALE GENOMIC DNA]</scope>
    <source>
        <strain evidence="2">cv. JPN11</strain>
        <tissue evidence="1">Leaf</tissue>
    </source>
</reference>
<accession>A0ACC1WZW6</accession>
<evidence type="ECO:0000313" key="2">
    <source>
        <dbReference type="Proteomes" id="UP001164539"/>
    </source>
</evidence>
<sequence length="272" mass="30142">MASLRASNLLFTSSFSSSNRINAAISVPKLPKIRFSPLKTQNRSLVEELKIRDGFTNSVLEKIVPSTSIIEENNVKDSTSMAATQLYAILEAVADRVEMHKNVGEQRDNWNALLLNSINMITLTAATYGCIPSEDNVKEAMEKVLALDKAYPLPLIGKMIEKFPKTFEPAVWWPSNQSQRNNTKQKIIRSKTEENGWTEALETEMREIVSVLKRKDTEDYVRLGNLGLKINKVLAISAPILTGIAALGSTFVGHGIMGCGGCSGRRRFSKHS</sequence>
<proteinExistence type="predicted"/>
<dbReference type="Proteomes" id="UP001164539">
    <property type="component" value="Chromosome 13"/>
</dbReference>
<gene>
    <name evidence="1" type="ORF">OWV82_023718</name>
</gene>
<protein>
    <submittedName>
        <fullName evidence="1">F-box protein</fullName>
    </submittedName>
</protein>
<dbReference type="EMBL" id="CM051406">
    <property type="protein sequence ID" value="KAJ4703883.1"/>
    <property type="molecule type" value="Genomic_DNA"/>
</dbReference>
<keyword evidence="2" id="KW-1185">Reference proteome</keyword>
<comment type="caution">
    <text evidence="1">The sequence shown here is derived from an EMBL/GenBank/DDBJ whole genome shotgun (WGS) entry which is preliminary data.</text>
</comment>
<name>A0ACC1WZW6_MELAZ</name>